<protein>
    <submittedName>
        <fullName evidence="2">Uncharacterized protein</fullName>
    </submittedName>
</protein>
<evidence type="ECO:0000313" key="3">
    <source>
        <dbReference type="Proteomes" id="UP000639643"/>
    </source>
</evidence>
<gene>
    <name evidence="2" type="ORF">CMUS01_05171</name>
</gene>
<dbReference type="AlphaFoldDB" id="A0A8H6KTM5"/>
<comment type="caution">
    <text evidence="2">The sequence shown here is derived from an EMBL/GenBank/DDBJ whole genome shotgun (WGS) entry which is preliminary data.</text>
</comment>
<keyword evidence="3" id="KW-1185">Reference proteome</keyword>
<evidence type="ECO:0000256" key="1">
    <source>
        <dbReference type="SAM" id="MobiDB-lite"/>
    </source>
</evidence>
<feature type="region of interest" description="Disordered" evidence="1">
    <location>
        <begin position="1"/>
        <end position="31"/>
    </location>
</feature>
<name>A0A8H6KTM5_9PEZI</name>
<reference evidence="2" key="1">
    <citation type="journal article" date="2020" name="Phytopathology">
        <title>Genome Sequence Resources of Colletotrichum truncatum, C. plurivorum, C. musicola, and C. sojae: Four Species Pathogenic to Soybean (Glycine max).</title>
        <authorList>
            <person name="Rogerio F."/>
            <person name="Boufleur T.R."/>
            <person name="Ciampi-Guillardi M."/>
            <person name="Sukno S.A."/>
            <person name="Thon M.R."/>
            <person name="Massola Junior N.S."/>
            <person name="Baroncelli R."/>
        </authorList>
    </citation>
    <scope>NUCLEOTIDE SEQUENCE</scope>
    <source>
        <strain evidence="2">LFN0074</strain>
    </source>
</reference>
<dbReference type="EMBL" id="WIGM01000149">
    <property type="protein sequence ID" value="KAF6837066.1"/>
    <property type="molecule type" value="Genomic_DNA"/>
</dbReference>
<organism evidence="2 3">
    <name type="scientific">Colletotrichum musicola</name>
    <dbReference type="NCBI Taxonomy" id="2175873"/>
    <lineage>
        <taxon>Eukaryota</taxon>
        <taxon>Fungi</taxon>
        <taxon>Dikarya</taxon>
        <taxon>Ascomycota</taxon>
        <taxon>Pezizomycotina</taxon>
        <taxon>Sordariomycetes</taxon>
        <taxon>Hypocreomycetidae</taxon>
        <taxon>Glomerellales</taxon>
        <taxon>Glomerellaceae</taxon>
        <taxon>Colletotrichum</taxon>
        <taxon>Colletotrichum orchidearum species complex</taxon>
    </lineage>
</organism>
<feature type="compositionally biased region" description="Basic and acidic residues" evidence="1">
    <location>
        <begin position="9"/>
        <end position="31"/>
    </location>
</feature>
<sequence>MQAFAVTVRTKDASSSKREDARKYSTGDVQEEGRWQVKLRQPHQGANVVRRSAVRRAREEIAPSTVDNRSQERVWSTGWLTEQKAGSEAGTLERTEGRHRWIQGKRTLPSGASLHKAQCGVREMEGPARGIRYADRTLSIRGKADRKSD</sequence>
<dbReference type="Proteomes" id="UP000639643">
    <property type="component" value="Unassembled WGS sequence"/>
</dbReference>
<proteinExistence type="predicted"/>
<accession>A0A8H6KTM5</accession>
<evidence type="ECO:0000313" key="2">
    <source>
        <dbReference type="EMBL" id="KAF6837066.1"/>
    </source>
</evidence>